<comment type="caution">
    <text evidence="1">The sequence shown here is derived from an EMBL/GenBank/DDBJ whole genome shotgun (WGS) entry which is preliminary data.</text>
</comment>
<reference evidence="1 2" key="1">
    <citation type="submission" date="2024-05" db="EMBL/GenBank/DDBJ databases">
        <title>Sinomonas sp. nov., isolated from a waste landfill.</title>
        <authorList>
            <person name="Zhao Y."/>
        </authorList>
    </citation>
    <scope>NUCLEOTIDE SEQUENCE [LARGE SCALE GENOMIC DNA]</scope>
    <source>
        <strain evidence="1 2">CCTCC AB2014300</strain>
    </source>
</reference>
<keyword evidence="2" id="KW-1185">Reference proteome</keyword>
<evidence type="ECO:0000313" key="1">
    <source>
        <dbReference type="EMBL" id="MEN2745921.1"/>
    </source>
</evidence>
<gene>
    <name evidence="1" type="ORF">ABCQ75_15435</name>
</gene>
<evidence type="ECO:0000313" key="2">
    <source>
        <dbReference type="Proteomes" id="UP001422074"/>
    </source>
</evidence>
<organism evidence="1 2">
    <name type="scientific">Sinomonas halotolerans</name>
    <dbReference type="NCBI Taxonomy" id="1644133"/>
    <lineage>
        <taxon>Bacteria</taxon>
        <taxon>Bacillati</taxon>
        <taxon>Actinomycetota</taxon>
        <taxon>Actinomycetes</taxon>
        <taxon>Micrococcales</taxon>
        <taxon>Micrococcaceae</taxon>
        <taxon>Sinomonas</taxon>
    </lineage>
</organism>
<accession>A0ABU9X389</accession>
<dbReference type="EMBL" id="JBDFRB010000020">
    <property type="protein sequence ID" value="MEN2745921.1"/>
    <property type="molecule type" value="Genomic_DNA"/>
</dbReference>
<proteinExistence type="predicted"/>
<name>A0ABU9X389_9MICC</name>
<protein>
    <submittedName>
        <fullName evidence="1">Uncharacterized protein</fullName>
    </submittedName>
</protein>
<dbReference type="Proteomes" id="UP001422074">
    <property type="component" value="Unassembled WGS sequence"/>
</dbReference>
<sequence>MATSYDASKTPAVASLVAMTSASADEALAFYSKSFLAQGFTAVPAESPKSKASGAADTRVLDFVRADGKETATVSTVTANGKTTVTVGAAVAASSLK</sequence>